<organism evidence="2 3">
    <name type="scientific">Mycetohabitans endofungorum</name>
    <dbReference type="NCBI Taxonomy" id="417203"/>
    <lineage>
        <taxon>Bacteria</taxon>
        <taxon>Pseudomonadati</taxon>
        <taxon>Pseudomonadota</taxon>
        <taxon>Betaproteobacteria</taxon>
        <taxon>Burkholderiales</taxon>
        <taxon>Burkholderiaceae</taxon>
        <taxon>Mycetohabitans</taxon>
    </lineage>
</organism>
<keyword evidence="3" id="KW-1185">Reference proteome</keyword>
<evidence type="ECO:0000313" key="3">
    <source>
        <dbReference type="Proteomes" id="UP000243096"/>
    </source>
</evidence>
<dbReference type="OrthoDB" id="8657357at2"/>
<keyword evidence="1" id="KW-0812">Transmembrane</keyword>
<dbReference type="EMBL" id="PRDW01000002">
    <property type="protein sequence ID" value="PPB84867.1"/>
    <property type="molecule type" value="Genomic_DNA"/>
</dbReference>
<comment type="caution">
    <text evidence="2">The sequence shown here is derived from an EMBL/GenBank/DDBJ whole genome shotgun (WGS) entry which is preliminary data.</text>
</comment>
<sequence length="75" mass="8115">MSDRPQDLKAGAVARFTQSIRAVLWSFFGVRKGKDHERDLASLNPLQVIVAGVVCAAVFIGILLVVVHLVTQPTS</sequence>
<protein>
    <recommendedName>
        <fullName evidence="4">DUF2970 family protein</fullName>
    </recommendedName>
</protein>
<accession>A0A2P5KDT4</accession>
<keyword evidence="1" id="KW-1133">Transmembrane helix</keyword>
<dbReference type="InterPro" id="IPR021344">
    <property type="entry name" value="DUF2970"/>
</dbReference>
<dbReference type="Proteomes" id="UP000243096">
    <property type="component" value="Unassembled WGS sequence"/>
</dbReference>
<evidence type="ECO:0000313" key="2">
    <source>
        <dbReference type="EMBL" id="PPB84867.1"/>
    </source>
</evidence>
<reference evidence="2 3" key="1">
    <citation type="submission" date="2018-01" db="EMBL/GenBank/DDBJ databases">
        <title>Genomic Encyclopedia of Type Strains, Phase III (KMG-III): the genomes of soil and plant-associated and newly described type strains.</title>
        <authorList>
            <person name="Whitman W."/>
        </authorList>
    </citation>
    <scope>NUCLEOTIDE SEQUENCE [LARGE SCALE GENOMIC DNA]</scope>
    <source>
        <strain evidence="2 3">HKI456</strain>
    </source>
</reference>
<dbReference type="Pfam" id="PF11174">
    <property type="entry name" value="DUF2970"/>
    <property type="match status" value="1"/>
</dbReference>
<evidence type="ECO:0000256" key="1">
    <source>
        <dbReference type="SAM" id="Phobius"/>
    </source>
</evidence>
<evidence type="ECO:0008006" key="4">
    <source>
        <dbReference type="Google" id="ProtNLM"/>
    </source>
</evidence>
<gene>
    <name evidence="2" type="ORF">B0O95_102268</name>
</gene>
<keyword evidence="1" id="KW-0472">Membrane</keyword>
<name>A0A2P5KDT4_9BURK</name>
<dbReference type="RefSeq" id="WP_104076554.1">
    <property type="nucleotide sequence ID" value="NZ_CP062168.1"/>
</dbReference>
<proteinExistence type="predicted"/>
<feature type="transmembrane region" description="Helical" evidence="1">
    <location>
        <begin position="48"/>
        <end position="70"/>
    </location>
</feature>
<dbReference type="AlphaFoldDB" id="A0A2P5KDT4"/>